<dbReference type="RefSeq" id="WP_035026813.1">
    <property type="nucleotide sequence ID" value="NZ_KK073887.1"/>
</dbReference>
<dbReference type="Gene3D" id="2.40.30.170">
    <property type="match status" value="1"/>
</dbReference>
<evidence type="ECO:0000313" key="1">
    <source>
        <dbReference type="EMBL" id="EXL07843.1"/>
    </source>
</evidence>
<reference evidence="1 2" key="1">
    <citation type="submission" date="2014-02" db="EMBL/GenBank/DDBJ databases">
        <title>Aquamicrobium defluvii Genome sequencing.</title>
        <authorList>
            <person name="Wang X."/>
        </authorList>
    </citation>
    <scope>NUCLEOTIDE SEQUENCE [LARGE SCALE GENOMIC DNA]</scope>
    <source>
        <strain evidence="1 2">W13Z1</strain>
    </source>
</reference>
<dbReference type="EMBL" id="JENY01000014">
    <property type="protein sequence ID" value="EXL07843.1"/>
    <property type="molecule type" value="Genomic_DNA"/>
</dbReference>
<accession>A0A011UPL5</accession>
<dbReference type="GO" id="GO:0005886">
    <property type="term" value="C:plasma membrane"/>
    <property type="evidence" value="ECO:0007669"/>
    <property type="project" value="TreeGrafter"/>
</dbReference>
<gene>
    <name evidence="1" type="ORF">BG36_04435</name>
</gene>
<name>A0A011UPL5_9HYPH</name>
<dbReference type="SUPFAM" id="SSF111369">
    <property type="entry name" value="HlyD-like secretion proteins"/>
    <property type="match status" value="2"/>
</dbReference>
<organism evidence="1 2">
    <name type="scientific">Aquamicrobium defluvii</name>
    <dbReference type="NCBI Taxonomy" id="69279"/>
    <lineage>
        <taxon>Bacteria</taxon>
        <taxon>Pseudomonadati</taxon>
        <taxon>Pseudomonadota</taxon>
        <taxon>Alphaproteobacteria</taxon>
        <taxon>Hyphomicrobiales</taxon>
        <taxon>Phyllobacteriaceae</taxon>
        <taxon>Aquamicrobium</taxon>
    </lineage>
</organism>
<dbReference type="AlphaFoldDB" id="A0A011UPL5"/>
<sequence length="342" mass="36536">MSRRISITIVLIALAGLLGFGAWSVLLKPSDLPPDGFSRGNGRIEADLIDISPRLAGRIAEVRVREGDLVAKGDVLAVMDTAELRAQFARAAAAVASAEAAVGVAQARVAEAQARLALAKGEQARAETLSTRDVISRSNLEIRQTETQLAEAGLSASQATLRAQERSVEAEAATRDEIAARIADATLYADGPARVLYRLVQVGEIVGSGGKILTLVSLENVYMEFFLPASDAPRVRIGDEARIVADIMPDLSIPASVVFVSPQAQFTPKQVETLSERENLMFRIRVRIPSELVMARIEQVKTGVRGVAWVRLAGADGSLPKWPEALTPPLADLTSVSEADQP</sequence>
<dbReference type="Gene3D" id="2.40.50.100">
    <property type="match status" value="1"/>
</dbReference>
<dbReference type="PANTHER" id="PTHR30438">
    <property type="entry name" value="36 KDA ANTIGEN-RELATED"/>
    <property type="match status" value="1"/>
</dbReference>
<protein>
    <submittedName>
        <fullName evidence="1">Secretion protein HlyD</fullName>
    </submittedName>
</protein>
<dbReference type="Gene3D" id="1.10.287.470">
    <property type="entry name" value="Helix hairpin bin"/>
    <property type="match status" value="1"/>
</dbReference>
<dbReference type="PATRIC" id="fig|69279.3.peg.2282"/>
<comment type="caution">
    <text evidence="1">The sequence shown here is derived from an EMBL/GenBank/DDBJ whole genome shotgun (WGS) entry which is preliminary data.</text>
</comment>
<proteinExistence type="predicted"/>
<dbReference type="eggNOG" id="COG1566">
    <property type="taxonomic scope" value="Bacteria"/>
</dbReference>
<evidence type="ECO:0000313" key="2">
    <source>
        <dbReference type="Proteomes" id="UP000019849"/>
    </source>
</evidence>
<dbReference type="PANTHER" id="PTHR30438:SF2">
    <property type="entry name" value="MEMBRANE PROTEIN"/>
    <property type="match status" value="1"/>
</dbReference>
<dbReference type="STRING" id="69279.BG36_04435"/>
<dbReference type="Proteomes" id="UP000019849">
    <property type="component" value="Unassembled WGS sequence"/>
</dbReference>
<dbReference type="HOGENOM" id="CLU_018816_6_0_5"/>